<proteinExistence type="predicted"/>
<reference evidence="3" key="1">
    <citation type="submission" date="2015-07" db="EMBL/GenBank/DDBJ databases">
        <title>Complete genome sequence and phylogenetic analysis of Limnochorda pilosa.</title>
        <authorList>
            <person name="Watanabe M."/>
            <person name="Kojima H."/>
            <person name="Fukui M."/>
        </authorList>
    </citation>
    <scope>NUCLEOTIDE SEQUENCE [LARGE SCALE GENOMIC DNA]</scope>
    <source>
        <strain evidence="3">HC45</strain>
    </source>
</reference>
<dbReference type="SUPFAM" id="SSF55315">
    <property type="entry name" value="L30e-like"/>
    <property type="match status" value="1"/>
</dbReference>
<keyword evidence="3" id="KW-1185">Reference proteome</keyword>
<dbReference type="Gene3D" id="3.30.1330.30">
    <property type="match status" value="1"/>
</dbReference>
<dbReference type="AlphaFoldDB" id="A0A0K2SK94"/>
<dbReference type="Proteomes" id="UP000065807">
    <property type="component" value="Chromosome"/>
</dbReference>
<dbReference type="KEGG" id="lpil:LIP_1690"/>
<gene>
    <name evidence="2" type="ORF">LIP_1690</name>
</gene>
<organism evidence="2 3">
    <name type="scientific">Limnochorda pilosa</name>
    <dbReference type="NCBI Taxonomy" id="1555112"/>
    <lineage>
        <taxon>Bacteria</taxon>
        <taxon>Bacillati</taxon>
        <taxon>Bacillota</taxon>
        <taxon>Limnochordia</taxon>
        <taxon>Limnochordales</taxon>
        <taxon>Limnochordaceae</taxon>
        <taxon>Limnochorda</taxon>
    </lineage>
</organism>
<dbReference type="STRING" id="1555112.LIP_1690"/>
<accession>A0A0K2SK94</accession>
<dbReference type="InterPro" id="IPR029064">
    <property type="entry name" value="Ribosomal_eL30-like_sf"/>
</dbReference>
<dbReference type="GO" id="GO:0005840">
    <property type="term" value="C:ribosome"/>
    <property type="evidence" value="ECO:0007669"/>
    <property type="project" value="UniProtKB-KW"/>
</dbReference>
<reference evidence="3" key="2">
    <citation type="journal article" date="2016" name="Int. J. Syst. Evol. Microbiol.">
        <title>Complete genome sequence and cell structure of Limnochorda pilosa, a Gram-negative spore-former within the phylum Firmicutes.</title>
        <authorList>
            <person name="Watanabe M."/>
            <person name="Kojima H."/>
            <person name="Fukui M."/>
        </authorList>
    </citation>
    <scope>NUCLEOTIDE SEQUENCE [LARGE SCALE GENOMIC DNA]</scope>
    <source>
        <strain evidence="3">HC45</strain>
    </source>
</reference>
<evidence type="ECO:0000313" key="3">
    <source>
        <dbReference type="Proteomes" id="UP000065807"/>
    </source>
</evidence>
<keyword evidence="2" id="KW-0689">Ribosomal protein</keyword>
<dbReference type="EMBL" id="AP014924">
    <property type="protein sequence ID" value="BAS27536.1"/>
    <property type="molecule type" value="Genomic_DNA"/>
</dbReference>
<feature type="domain" description="Ribosomal protein eL8/eL30/eS12/Gadd45" evidence="1">
    <location>
        <begin position="11"/>
        <end position="96"/>
    </location>
</feature>
<dbReference type="InterPro" id="IPR004038">
    <property type="entry name" value="Ribosomal_eL8/eL30/eS12/Gad45"/>
</dbReference>
<dbReference type="RefSeq" id="WP_068136535.1">
    <property type="nucleotide sequence ID" value="NZ_AP014924.1"/>
</dbReference>
<sequence length="119" mass="12354">MKTGLEGALSMLGLARRGGRVVSGDRAVLAACKSGQAQVILLARDASENTRRRFREAAARAGVAVQEVGDKVRFGEALGQSPRAVVAVTHRGFAKAVVERLASQPAGRPGGGEESLESD</sequence>
<protein>
    <submittedName>
        <fullName evidence="2">50S ribosomal protein L7/L12</fullName>
    </submittedName>
</protein>
<name>A0A0K2SK94_LIMPI</name>
<dbReference type="OrthoDB" id="9794863at2"/>
<keyword evidence="2" id="KW-0687">Ribonucleoprotein</keyword>
<evidence type="ECO:0000259" key="1">
    <source>
        <dbReference type="Pfam" id="PF01248"/>
    </source>
</evidence>
<dbReference type="Pfam" id="PF01248">
    <property type="entry name" value="Ribosomal_L7Ae"/>
    <property type="match status" value="1"/>
</dbReference>
<evidence type="ECO:0000313" key="2">
    <source>
        <dbReference type="EMBL" id="BAS27536.1"/>
    </source>
</evidence>